<dbReference type="Pfam" id="PF07676">
    <property type="entry name" value="PD40"/>
    <property type="match status" value="1"/>
</dbReference>
<dbReference type="InterPro" id="IPR011042">
    <property type="entry name" value="6-blade_b-propeller_TolB-like"/>
</dbReference>
<evidence type="ECO:0000313" key="2">
    <source>
        <dbReference type="EMBL" id="CAB4968138.1"/>
    </source>
</evidence>
<evidence type="ECO:0000256" key="1">
    <source>
        <dbReference type="ARBA" id="ARBA00009820"/>
    </source>
</evidence>
<dbReference type="InterPro" id="IPR011659">
    <property type="entry name" value="WD40"/>
</dbReference>
<gene>
    <name evidence="2" type="ORF">UFOPK3772_03073</name>
</gene>
<accession>A0A6J7LIL7</accession>
<proteinExistence type="inferred from homology"/>
<dbReference type="SUPFAM" id="SSF69304">
    <property type="entry name" value="Tricorn protease N-terminal domain"/>
    <property type="match status" value="1"/>
</dbReference>
<dbReference type="Gene3D" id="2.120.10.30">
    <property type="entry name" value="TolB, C-terminal domain"/>
    <property type="match status" value="1"/>
</dbReference>
<name>A0A6J7LIL7_9ZZZZ</name>
<reference evidence="2" key="1">
    <citation type="submission" date="2020-05" db="EMBL/GenBank/DDBJ databases">
        <authorList>
            <person name="Chiriac C."/>
            <person name="Salcher M."/>
            <person name="Ghai R."/>
            <person name="Kavagutti S V."/>
        </authorList>
    </citation>
    <scope>NUCLEOTIDE SEQUENCE</scope>
</reference>
<comment type="similarity">
    <text evidence="1">Belongs to the TolB family.</text>
</comment>
<dbReference type="AlphaFoldDB" id="A0A6J7LIL7"/>
<dbReference type="EMBL" id="CAFBNE010000153">
    <property type="protein sequence ID" value="CAB4968138.1"/>
    <property type="molecule type" value="Genomic_DNA"/>
</dbReference>
<organism evidence="2">
    <name type="scientific">freshwater metagenome</name>
    <dbReference type="NCBI Taxonomy" id="449393"/>
    <lineage>
        <taxon>unclassified sequences</taxon>
        <taxon>metagenomes</taxon>
        <taxon>ecological metagenomes</taxon>
    </lineage>
</organism>
<dbReference type="PANTHER" id="PTHR36842:SF1">
    <property type="entry name" value="PROTEIN TOLB"/>
    <property type="match status" value="1"/>
</dbReference>
<sequence>MPVAGGAATRLTTTINDRESRGWSPDGTRIVTQTVTNGVGQLAVLNADGTGLQQITDFPLDTPVFTPGGIFPAMAGAVTPAWSPDGDWIAFASNHEGNYDIYLIGPDGSELKRLTQSAEPELSVSWGPLRSAG</sequence>
<dbReference type="PANTHER" id="PTHR36842">
    <property type="entry name" value="PROTEIN TOLB HOMOLOG"/>
    <property type="match status" value="1"/>
</dbReference>
<protein>
    <submittedName>
        <fullName evidence="2">Unannotated protein</fullName>
    </submittedName>
</protein>